<feature type="domain" description="DUF4439" evidence="2">
    <location>
        <begin position="213"/>
        <end position="338"/>
    </location>
</feature>
<keyword evidence="4" id="KW-1185">Reference proteome</keyword>
<evidence type="ECO:0000313" key="3">
    <source>
        <dbReference type="EMBL" id="TDK26954.1"/>
    </source>
</evidence>
<reference evidence="3 4" key="1">
    <citation type="submission" date="2019-03" db="EMBL/GenBank/DDBJ databases">
        <title>Arthrobacter sp. nov., an bacterium isolated from biocrust in Mu Us Desert.</title>
        <authorList>
            <person name="Lixiong L."/>
        </authorList>
    </citation>
    <scope>NUCLEOTIDE SEQUENCE [LARGE SCALE GENOMIC DNA]</scope>
    <source>
        <strain evidence="3 4">SLN-3</strain>
    </source>
</reference>
<accession>A0A4R5U068</accession>
<comment type="caution">
    <text evidence="3">The sequence shown here is derived from an EMBL/GenBank/DDBJ whole genome shotgun (WGS) entry which is preliminary data.</text>
</comment>
<feature type="region of interest" description="Disordered" evidence="1">
    <location>
        <begin position="336"/>
        <end position="361"/>
    </location>
</feature>
<dbReference type="InterPro" id="IPR029447">
    <property type="entry name" value="DUF4439"/>
</dbReference>
<dbReference type="Pfam" id="PF14530">
    <property type="entry name" value="DUF4439"/>
    <property type="match status" value="1"/>
</dbReference>
<evidence type="ECO:0000259" key="2">
    <source>
        <dbReference type="Pfam" id="PF14530"/>
    </source>
</evidence>
<gene>
    <name evidence="3" type="ORF">E2F48_07310</name>
</gene>
<dbReference type="EMBL" id="SMTK01000002">
    <property type="protein sequence ID" value="TDK26954.1"/>
    <property type="molecule type" value="Genomic_DNA"/>
</dbReference>
<feature type="region of interest" description="Disordered" evidence="1">
    <location>
        <begin position="100"/>
        <end position="133"/>
    </location>
</feature>
<evidence type="ECO:0000256" key="1">
    <source>
        <dbReference type="SAM" id="MobiDB-lite"/>
    </source>
</evidence>
<dbReference type="SUPFAM" id="SSF47240">
    <property type="entry name" value="Ferritin-like"/>
    <property type="match status" value="1"/>
</dbReference>
<dbReference type="InterPro" id="IPR009078">
    <property type="entry name" value="Ferritin-like_SF"/>
</dbReference>
<dbReference type="Proteomes" id="UP000295411">
    <property type="component" value="Unassembled WGS sequence"/>
</dbReference>
<dbReference type="Gene3D" id="1.20.1260.10">
    <property type="match status" value="1"/>
</dbReference>
<dbReference type="InterPro" id="IPR012347">
    <property type="entry name" value="Ferritin-like"/>
</dbReference>
<dbReference type="OrthoDB" id="4955429at2"/>
<name>A0A4R5U068_9MICC</name>
<dbReference type="AlphaFoldDB" id="A0A4R5U068"/>
<evidence type="ECO:0000313" key="4">
    <source>
        <dbReference type="Proteomes" id="UP000295411"/>
    </source>
</evidence>
<protein>
    <submittedName>
        <fullName evidence="3">DUF4439 domain-containing protein</fullName>
    </submittedName>
</protein>
<proteinExistence type="predicted"/>
<dbReference type="RefSeq" id="WP_133403303.1">
    <property type="nucleotide sequence ID" value="NZ_SMTK01000002.1"/>
</dbReference>
<sequence length="361" mass="35889">MTTPPPRQRSTGKKGTPPVGSRMAGLLVPVLVFLLVTGAGVTALTPRGGPEPTFTERAQQAAADRARDLAADAAVLARSAPAAGYAEAAELLAAQAHGLAPAGPESAQGSSSGTRSGAPEATAAEGTSTPVTPAGFLEDLAASAGDNLSDAVKAEPGIARLLASVGSSQWQQAASLRTLLGLPVEAPAAAGLDAADGPACTDEPRGSAGQRRALLSAVRTEDRAVYAYEVAAARLPDPEPLLAASREHAAVAAAASSALAALCAAPAPLPPAYALAPEFLADPAAGIARLEQELSVFYGSVVGAGGPALRGWAVGRLTTAVQRSFALDGVAEPFPGIPVEEQALPTAGSTEEPNAEDTGKP</sequence>
<feature type="region of interest" description="Disordered" evidence="1">
    <location>
        <begin position="1"/>
        <end position="21"/>
    </location>
</feature>
<organism evidence="3 4">
    <name type="scientific">Arthrobacter crusticola</name>
    <dbReference type="NCBI Taxonomy" id="2547960"/>
    <lineage>
        <taxon>Bacteria</taxon>
        <taxon>Bacillati</taxon>
        <taxon>Actinomycetota</taxon>
        <taxon>Actinomycetes</taxon>
        <taxon>Micrococcales</taxon>
        <taxon>Micrococcaceae</taxon>
        <taxon>Arthrobacter</taxon>
    </lineage>
</organism>